<dbReference type="AlphaFoldDB" id="A0A382JEA3"/>
<accession>A0A382JEA3</accession>
<gene>
    <name evidence="1" type="ORF">METZ01_LOCUS263488</name>
</gene>
<evidence type="ECO:0000313" key="1">
    <source>
        <dbReference type="EMBL" id="SVC10634.1"/>
    </source>
</evidence>
<name>A0A382JEA3_9ZZZZ</name>
<dbReference type="PROSITE" id="PS51257">
    <property type="entry name" value="PROKAR_LIPOPROTEIN"/>
    <property type="match status" value="1"/>
</dbReference>
<sequence length="124" mass="12974">MKIIINLFFLIVLLHIFFAGCSETSEDELDNAVVTADTAIVTADNISTTTALIIEEVTAVTTPNIDTTPNYTFSSSKAGTITYGGSCSSSTTIAIAGNNTITFNALADGTYDDCTITVTENSGN</sequence>
<protein>
    <submittedName>
        <fullName evidence="1">Uncharacterized protein</fullName>
    </submittedName>
</protein>
<proteinExistence type="predicted"/>
<dbReference type="EMBL" id="UINC01073902">
    <property type="protein sequence ID" value="SVC10634.1"/>
    <property type="molecule type" value="Genomic_DNA"/>
</dbReference>
<reference evidence="1" key="1">
    <citation type="submission" date="2018-05" db="EMBL/GenBank/DDBJ databases">
        <authorList>
            <person name="Lanie J.A."/>
            <person name="Ng W.-L."/>
            <person name="Kazmierczak K.M."/>
            <person name="Andrzejewski T.M."/>
            <person name="Davidsen T.M."/>
            <person name="Wayne K.J."/>
            <person name="Tettelin H."/>
            <person name="Glass J.I."/>
            <person name="Rusch D."/>
            <person name="Podicherti R."/>
            <person name="Tsui H.-C.T."/>
            <person name="Winkler M.E."/>
        </authorList>
    </citation>
    <scope>NUCLEOTIDE SEQUENCE</scope>
</reference>
<organism evidence="1">
    <name type="scientific">marine metagenome</name>
    <dbReference type="NCBI Taxonomy" id="408172"/>
    <lineage>
        <taxon>unclassified sequences</taxon>
        <taxon>metagenomes</taxon>
        <taxon>ecological metagenomes</taxon>
    </lineage>
</organism>